<evidence type="ECO:0000313" key="2">
    <source>
        <dbReference type="Proteomes" id="UP000271590"/>
    </source>
</evidence>
<accession>A0A3P3E6Y8</accession>
<sequence>MKRDQAIQIHTRALAAVGELASVLEIVKDAITPEEFEQVKRGVGLSIGAIEMHINVPLYHQFPDLEN</sequence>
<proteinExistence type="predicted"/>
<gene>
    <name evidence="1" type="ORF">EH244_30030</name>
</gene>
<comment type="caution">
    <text evidence="1">The sequence shown here is derived from an EMBL/GenBank/DDBJ whole genome shotgun (WGS) entry which is preliminary data.</text>
</comment>
<dbReference type="Proteomes" id="UP000271590">
    <property type="component" value="Unassembled WGS sequence"/>
</dbReference>
<organism evidence="1 2">
    <name type="scientific">Variovorax beijingensis</name>
    <dbReference type="NCBI Taxonomy" id="2496117"/>
    <lineage>
        <taxon>Bacteria</taxon>
        <taxon>Pseudomonadati</taxon>
        <taxon>Pseudomonadota</taxon>
        <taxon>Betaproteobacteria</taxon>
        <taxon>Burkholderiales</taxon>
        <taxon>Comamonadaceae</taxon>
        <taxon>Variovorax</taxon>
    </lineage>
</organism>
<dbReference type="RefSeq" id="WP_124961942.1">
    <property type="nucleotide sequence ID" value="NZ_RQXU01000035.1"/>
</dbReference>
<dbReference type="AlphaFoldDB" id="A0A3P3E6Y8"/>
<evidence type="ECO:0000313" key="1">
    <source>
        <dbReference type="EMBL" id="RRH80828.1"/>
    </source>
</evidence>
<name>A0A3P3E6Y8_9BURK</name>
<dbReference type="EMBL" id="RQXU01000035">
    <property type="protein sequence ID" value="RRH80828.1"/>
    <property type="molecule type" value="Genomic_DNA"/>
</dbReference>
<protein>
    <submittedName>
        <fullName evidence="1">Uncharacterized protein</fullName>
    </submittedName>
</protein>
<reference evidence="1 2" key="1">
    <citation type="submission" date="2018-11" db="EMBL/GenBank/DDBJ databases">
        <title>The genome of Variovorax sp T529.</title>
        <authorList>
            <person name="Gao J."/>
        </authorList>
    </citation>
    <scope>NUCLEOTIDE SEQUENCE [LARGE SCALE GENOMIC DNA]</scope>
    <source>
        <strain evidence="1 2">T529</strain>
    </source>
</reference>